<dbReference type="InterPro" id="IPR013083">
    <property type="entry name" value="Znf_RING/FYVE/PHD"/>
</dbReference>
<evidence type="ECO:0000256" key="4">
    <source>
        <dbReference type="PROSITE-ProRule" id="PRU00024"/>
    </source>
</evidence>
<dbReference type="RefSeq" id="XP_038065282.1">
    <property type="nucleotide sequence ID" value="XM_038209354.1"/>
</dbReference>
<dbReference type="GO" id="GO:0008270">
    <property type="term" value="F:zinc ion binding"/>
    <property type="evidence" value="ECO:0007669"/>
    <property type="project" value="UniProtKB-KW"/>
</dbReference>
<dbReference type="AlphaFoldDB" id="A0A914ANF6"/>
<dbReference type="InterPro" id="IPR018957">
    <property type="entry name" value="Znf_C3HC4_RING-type"/>
</dbReference>
<protein>
    <submittedName>
        <fullName evidence="7">Uncharacterized protein</fullName>
    </submittedName>
</protein>
<feature type="domain" description="B box-type" evidence="6">
    <location>
        <begin position="101"/>
        <end position="148"/>
    </location>
</feature>
<evidence type="ECO:0000256" key="3">
    <source>
        <dbReference type="ARBA" id="ARBA00022833"/>
    </source>
</evidence>
<dbReference type="SMART" id="SM00184">
    <property type="entry name" value="RING"/>
    <property type="match status" value="1"/>
</dbReference>
<dbReference type="PROSITE" id="PS50119">
    <property type="entry name" value="ZF_BBOX"/>
    <property type="match status" value="2"/>
</dbReference>
<evidence type="ECO:0000256" key="2">
    <source>
        <dbReference type="ARBA" id="ARBA00022771"/>
    </source>
</evidence>
<accession>A0A914ANF6</accession>
<proteinExistence type="predicted"/>
<evidence type="ECO:0000259" key="6">
    <source>
        <dbReference type="PROSITE" id="PS50119"/>
    </source>
</evidence>
<sequence>MATAASVGTAFEKIGVHLECSICTDKYKKPKVLDCLHSFCVECLVKYHDGSYQGAKKIPCPECRQETILPESGIHGLKTNFHLAGLIEEFELQEKVACSVDSKLLCETCDEDNEALYHCLNCEKNICMTCRKAHLRFPVSANHEVPTLDEIRQGKVGVARTNDECKCHNHKDGLKQFYCKTCDELICQGCTVVGHPTATHDITAIGTASREYRESLKKDLPALGRDIQGLELSLQDTIEAKKIVQYNMVKARKGVQDRAAKVMAKVRCEEKRLLDEITTQQREQNKGLDEHEKTLSNMLQRKRHSLETGKEVASGASDSDFLSLYPVISKDLKKVSSQYLPQYHYKLWYLRFKKSQTACVIDLGEVEQEGDKWELQHEFGKQGRGAGEFKVARGIAAAAEPNEIAVADWKNKRVVICNNRGQTKSSIPIVANDVVAVSNQWVCANPSKVMVYHRDTKPARDFVTLPESEVGKTGLLTSVAVMPNGNIIVGEKKRKVLTELNPKNGEIIHTMSVKIRPAYLSVLSNGWIVISDDEEGLVQIVEVSDGNAVTVCVIKPTIGGKPVKCCSGVCSNSLGIYLAVIKGNLNTGHIHHYNSAGQFVSCVAQGLYRPCGITFTAHGQQLAVADLYSVKIYHKV</sequence>
<dbReference type="SUPFAM" id="SSF101898">
    <property type="entry name" value="NHL repeat"/>
    <property type="match status" value="1"/>
</dbReference>
<dbReference type="SUPFAM" id="SSF57850">
    <property type="entry name" value="RING/U-box"/>
    <property type="match status" value="1"/>
</dbReference>
<dbReference type="OrthoDB" id="6105938at2759"/>
<dbReference type="InterPro" id="IPR001841">
    <property type="entry name" value="Znf_RING"/>
</dbReference>
<dbReference type="InterPro" id="IPR000315">
    <property type="entry name" value="Znf_B-box"/>
</dbReference>
<dbReference type="PROSITE" id="PS00518">
    <property type="entry name" value="ZF_RING_1"/>
    <property type="match status" value="1"/>
</dbReference>
<dbReference type="Proteomes" id="UP000887568">
    <property type="component" value="Unplaced"/>
</dbReference>
<dbReference type="SMART" id="SM00336">
    <property type="entry name" value="BBOX"/>
    <property type="match status" value="2"/>
</dbReference>
<dbReference type="PANTHER" id="PTHR25462">
    <property type="entry name" value="BONUS, ISOFORM C-RELATED"/>
    <property type="match status" value="1"/>
</dbReference>
<keyword evidence="1" id="KW-0479">Metal-binding</keyword>
<evidence type="ECO:0000256" key="1">
    <source>
        <dbReference type="ARBA" id="ARBA00022723"/>
    </source>
</evidence>
<dbReference type="InterPro" id="IPR017907">
    <property type="entry name" value="Znf_RING_CS"/>
</dbReference>
<dbReference type="InterPro" id="IPR011042">
    <property type="entry name" value="6-blade_b-propeller_TolB-like"/>
</dbReference>
<dbReference type="PANTHER" id="PTHR25462:SF296">
    <property type="entry name" value="MEIOTIC P26, ISOFORM F"/>
    <property type="match status" value="1"/>
</dbReference>
<reference evidence="7" key="1">
    <citation type="submission" date="2022-11" db="UniProtKB">
        <authorList>
            <consortium name="EnsemblMetazoa"/>
        </authorList>
    </citation>
    <scope>IDENTIFICATION</scope>
</reference>
<dbReference type="Gene3D" id="3.30.160.60">
    <property type="entry name" value="Classic Zinc Finger"/>
    <property type="match status" value="1"/>
</dbReference>
<dbReference type="Gene3D" id="3.30.40.10">
    <property type="entry name" value="Zinc/RING finger domain, C3HC4 (zinc finger)"/>
    <property type="match status" value="1"/>
</dbReference>
<evidence type="ECO:0000313" key="7">
    <source>
        <dbReference type="EnsemblMetazoa" id="XP_038065282.1"/>
    </source>
</evidence>
<feature type="domain" description="B box-type" evidence="6">
    <location>
        <begin position="162"/>
        <end position="205"/>
    </location>
</feature>
<keyword evidence="3" id="KW-0862">Zinc</keyword>
<name>A0A914ANF6_PATMI</name>
<dbReference type="Gene3D" id="2.120.10.30">
    <property type="entry name" value="TolB, C-terminal domain"/>
    <property type="match status" value="1"/>
</dbReference>
<dbReference type="Pfam" id="PF00097">
    <property type="entry name" value="zf-C3HC4"/>
    <property type="match status" value="1"/>
</dbReference>
<organism evidence="7 8">
    <name type="scientific">Patiria miniata</name>
    <name type="common">Bat star</name>
    <name type="synonym">Asterina miniata</name>
    <dbReference type="NCBI Taxonomy" id="46514"/>
    <lineage>
        <taxon>Eukaryota</taxon>
        <taxon>Metazoa</taxon>
        <taxon>Echinodermata</taxon>
        <taxon>Eleutherozoa</taxon>
        <taxon>Asterozoa</taxon>
        <taxon>Asteroidea</taxon>
        <taxon>Valvatacea</taxon>
        <taxon>Valvatida</taxon>
        <taxon>Asterinidae</taxon>
        <taxon>Patiria</taxon>
    </lineage>
</organism>
<dbReference type="SUPFAM" id="SSF57845">
    <property type="entry name" value="B-box zinc-binding domain"/>
    <property type="match status" value="1"/>
</dbReference>
<dbReference type="InterPro" id="IPR047153">
    <property type="entry name" value="TRIM45/56/19-like"/>
</dbReference>
<dbReference type="PROSITE" id="PS50089">
    <property type="entry name" value="ZF_RING_2"/>
    <property type="match status" value="1"/>
</dbReference>
<dbReference type="EnsemblMetazoa" id="XM_038209354.1">
    <property type="protein sequence ID" value="XP_038065282.1"/>
    <property type="gene ID" value="LOC119735592"/>
</dbReference>
<evidence type="ECO:0000259" key="5">
    <source>
        <dbReference type="PROSITE" id="PS50089"/>
    </source>
</evidence>
<keyword evidence="8" id="KW-1185">Reference proteome</keyword>
<feature type="domain" description="RING-type" evidence="5">
    <location>
        <begin position="20"/>
        <end position="64"/>
    </location>
</feature>
<keyword evidence="2 4" id="KW-0863">Zinc-finger</keyword>
<evidence type="ECO:0000313" key="8">
    <source>
        <dbReference type="Proteomes" id="UP000887568"/>
    </source>
</evidence>
<dbReference type="GeneID" id="119735592"/>